<dbReference type="EMBL" id="JWZX01002479">
    <property type="protein sequence ID" value="KOO28996.1"/>
    <property type="molecule type" value="Genomic_DNA"/>
</dbReference>
<comment type="similarity">
    <text evidence="6">Belongs to the battenin family.</text>
</comment>
<keyword evidence="4 6" id="KW-1133">Transmembrane helix</keyword>
<feature type="transmembrane region" description="Helical" evidence="6">
    <location>
        <begin position="304"/>
        <end position="326"/>
    </location>
</feature>
<feature type="transmembrane region" description="Helical" evidence="6">
    <location>
        <begin position="47"/>
        <end position="70"/>
    </location>
</feature>
<dbReference type="Pfam" id="PF02487">
    <property type="entry name" value="CLN3"/>
    <property type="match status" value="2"/>
</dbReference>
<keyword evidence="8" id="KW-1185">Reference proteome</keyword>
<evidence type="ECO:0000256" key="4">
    <source>
        <dbReference type="ARBA" id="ARBA00022989"/>
    </source>
</evidence>
<keyword evidence="2" id="KW-0813">Transport</keyword>
<dbReference type="GO" id="GO:0016020">
    <property type="term" value="C:membrane"/>
    <property type="evidence" value="ECO:0007669"/>
    <property type="project" value="InterPro"/>
</dbReference>
<comment type="caution">
    <text evidence="7">The sequence shown here is derived from an EMBL/GenBank/DDBJ whole genome shotgun (WGS) entry which is preliminary data.</text>
</comment>
<evidence type="ECO:0000256" key="1">
    <source>
        <dbReference type="ARBA" id="ARBA00004127"/>
    </source>
</evidence>
<reference evidence="8" key="1">
    <citation type="journal article" date="2015" name="PLoS Genet.">
        <title>Genome Sequence and Transcriptome Analyses of Chrysochromulina tobin: Metabolic Tools for Enhanced Algal Fitness in the Prominent Order Prymnesiales (Haptophyceae).</title>
        <authorList>
            <person name="Hovde B.T."/>
            <person name="Deodato C.R."/>
            <person name="Hunsperger H.M."/>
            <person name="Ryken S.A."/>
            <person name="Yost W."/>
            <person name="Jha R.K."/>
            <person name="Patterson J."/>
            <person name="Monnat R.J. Jr."/>
            <person name="Barlow S.B."/>
            <person name="Starkenburg S.R."/>
            <person name="Cattolico R.A."/>
        </authorList>
    </citation>
    <scope>NUCLEOTIDE SEQUENCE</scope>
    <source>
        <strain evidence="8">CCMP291</strain>
    </source>
</reference>
<feature type="transmembrane region" description="Helical" evidence="6">
    <location>
        <begin position="20"/>
        <end position="40"/>
    </location>
</feature>
<dbReference type="PRINTS" id="PR01315">
    <property type="entry name" value="BATTENIN"/>
</dbReference>
<name>A0A0M0JQY5_9EUKA</name>
<sequence length="392" mass="41287">MHGKDNGDGEEAQAATRNLIAFACFGLLNNVVFAVSNASAGSVMPDAVALVYIVNTAPGFVIKLFAPLWIARGTYTAKFLIVFLSLAVNLFVLVLPGVPTSLKLLGIALGDMGSSAGEATCMGLTQFYAQPRRHISAFAAGTGGAGVCGWGLRIFVLQDSSLNEVIGSDAELNRASHVLRGRVAVNTDPHDGAGVCARMGLLGELSTYMVPLFLVFWAEYACQSGAWTAFALPEPQRIDDAGSRLNAYHTFNLLYQCGVLVSRASGMLFTLPRPVLHALVMLQVALLVGFVGDAATQTITGWPLHAGALAVGLIGGTLYVQMFLLVDREVPPAKREAALATCTCADTAGVLVGEFTGLLAQLCLFDHLNLPARGHCPWPMSSGASGAFRRSI</sequence>
<evidence type="ECO:0000256" key="2">
    <source>
        <dbReference type="ARBA" id="ARBA00022448"/>
    </source>
</evidence>
<evidence type="ECO:0000313" key="8">
    <source>
        <dbReference type="Proteomes" id="UP000037460"/>
    </source>
</evidence>
<dbReference type="PANTHER" id="PTHR10981">
    <property type="entry name" value="BATTENIN"/>
    <property type="match status" value="1"/>
</dbReference>
<organism evidence="7 8">
    <name type="scientific">Chrysochromulina tobinii</name>
    <dbReference type="NCBI Taxonomy" id="1460289"/>
    <lineage>
        <taxon>Eukaryota</taxon>
        <taxon>Haptista</taxon>
        <taxon>Haptophyta</taxon>
        <taxon>Prymnesiophyceae</taxon>
        <taxon>Prymnesiales</taxon>
        <taxon>Chrysochromulinaceae</taxon>
        <taxon>Chrysochromulina</taxon>
    </lineage>
</organism>
<evidence type="ECO:0000256" key="6">
    <source>
        <dbReference type="RuleBase" id="RU361113"/>
    </source>
</evidence>
<dbReference type="InterPro" id="IPR003492">
    <property type="entry name" value="Battenin_disease_Cln3"/>
</dbReference>
<accession>A0A0M0JQY5</accession>
<feature type="transmembrane region" description="Helical" evidence="6">
    <location>
        <begin position="76"/>
        <end position="95"/>
    </location>
</feature>
<dbReference type="GO" id="GO:0051453">
    <property type="term" value="P:regulation of intracellular pH"/>
    <property type="evidence" value="ECO:0007669"/>
    <property type="project" value="TreeGrafter"/>
</dbReference>
<comment type="caution">
    <text evidence="6">Lacks conserved residue(s) required for the propagation of feature annotation.</text>
</comment>
<dbReference type="PANTHER" id="PTHR10981:SF0">
    <property type="entry name" value="BATTENIN"/>
    <property type="match status" value="1"/>
</dbReference>
<keyword evidence="3 6" id="KW-0812">Transmembrane</keyword>
<gene>
    <name evidence="7" type="ORF">Ctob_010641</name>
</gene>
<dbReference type="GO" id="GO:0012505">
    <property type="term" value="C:endomembrane system"/>
    <property type="evidence" value="ECO:0007669"/>
    <property type="project" value="UniProtKB-SubCell"/>
</dbReference>
<comment type="subcellular location">
    <subcellularLocation>
        <location evidence="1">Endomembrane system</location>
        <topology evidence="1">Multi-pass membrane protein</topology>
    </subcellularLocation>
</comment>
<dbReference type="OrthoDB" id="5965864at2759"/>
<evidence type="ECO:0000256" key="3">
    <source>
        <dbReference type="ARBA" id="ARBA00022692"/>
    </source>
</evidence>
<proteinExistence type="inferred from homology"/>
<dbReference type="AlphaFoldDB" id="A0A0M0JQY5"/>
<dbReference type="Proteomes" id="UP000037460">
    <property type="component" value="Unassembled WGS sequence"/>
</dbReference>
<dbReference type="GO" id="GO:0005773">
    <property type="term" value="C:vacuole"/>
    <property type="evidence" value="ECO:0007669"/>
    <property type="project" value="TreeGrafter"/>
</dbReference>
<evidence type="ECO:0000313" key="7">
    <source>
        <dbReference type="EMBL" id="KOO28996.1"/>
    </source>
</evidence>
<keyword evidence="5 6" id="KW-0472">Membrane</keyword>
<protein>
    <submittedName>
        <fullName evidence="7">Cln3-like protein</fullName>
    </submittedName>
</protein>
<evidence type="ECO:0000256" key="5">
    <source>
        <dbReference type="ARBA" id="ARBA00023136"/>
    </source>
</evidence>
<feature type="transmembrane region" description="Helical" evidence="6">
    <location>
        <begin position="275"/>
        <end position="292"/>
    </location>
</feature>